<accession>N1Q1B1</accession>
<dbReference type="HOGENOM" id="CLU_787138_0_0_1"/>
<reference evidence="4" key="1">
    <citation type="journal article" date="2012" name="PLoS Genet.">
        <title>The genomes of the fungal plant pathogens Cladosporium fulvum and Dothistroma septosporum reveal adaptation to different hosts and lifestyles but also signatures of common ancestry.</title>
        <authorList>
            <person name="de Wit P.J.G.M."/>
            <person name="van der Burgt A."/>
            <person name="Oekmen B."/>
            <person name="Stergiopoulos I."/>
            <person name="Abd-Elsalam K.A."/>
            <person name="Aerts A.L."/>
            <person name="Bahkali A.H."/>
            <person name="Beenen H.G."/>
            <person name="Chettri P."/>
            <person name="Cox M.P."/>
            <person name="Datema E."/>
            <person name="de Vries R.P."/>
            <person name="Dhillon B."/>
            <person name="Ganley A.R."/>
            <person name="Griffiths S.A."/>
            <person name="Guo Y."/>
            <person name="Hamelin R.C."/>
            <person name="Henrissat B."/>
            <person name="Kabir M.S."/>
            <person name="Jashni M.K."/>
            <person name="Kema G."/>
            <person name="Klaubauf S."/>
            <person name="Lapidus A."/>
            <person name="Levasseur A."/>
            <person name="Lindquist E."/>
            <person name="Mehrabi R."/>
            <person name="Ohm R.A."/>
            <person name="Owen T.J."/>
            <person name="Salamov A."/>
            <person name="Schwelm A."/>
            <person name="Schijlen E."/>
            <person name="Sun H."/>
            <person name="van den Burg H.A."/>
            <person name="van Ham R.C.H.J."/>
            <person name="Zhang S."/>
            <person name="Goodwin S.B."/>
            <person name="Grigoriev I.V."/>
            <person name="Collemare J."/>
            <person name="Bradshaw R.E."/>
        </authorList>
    </citation>
    <scope>NUCLEOTIDE SEQUENCE [LARGE SCALE GENOMIC DNA]</scope>
    <source>
        <strain evidence="4">NZE10 / CBS 128990</strain>
    </source>
</reference>
<dbReference type="eggNOG" id="KOG1515">
    <property type="taxonomic scope" value="Eukaryota"/>
</dbReference>
<evidence type="ECO:0000256" key="1">
    <source>
        <dbReference type="ARBA" id="ARBA00022801"/>
    </source>
</evidence>
<sequence>MATDSGIDLTMGNGLTEKILATTYKAPGRLGDPNMKLFQDPRAHPKIVEALRAFGMDGSQPNPYADMTLEELSSSTQMAKNHTDTSTLYEILPNDLPGDADEPAVERSTQTFESFDGSTRMLHIFRPAEQHDEDLPCVLYFHGGGMVILDTDNKVHFRWCTSLAALGVVAIAVDFRNAWSSKGRNPFPTGLNDCVSAVKYVNQHRADLRIGRVVLQGESGGANLAIATTLKAKREGWVDEIAGVYAMAPYISNGYGWSDTRKLEELPSLYECEGYWLYTAMTAGMSRFYSGEDTQNPLAWPYYASAEDCAGLPPHVLSMDELDVLRDEGMAYARKLLAAGVEVTSQLNLGVVHGSALIFRKLLPEVHNRAIRDIVGFAKSL</sequence>
<dbReference type="Proteomes" id="UP000016933">
    <property type="component" value="Unassembled WGS sequence"/>
</dbReference>
<dbReference type="InterPro" id="IPR050300">
    <property type="entry name" value="GDXG_lipolytic_enzyme"/>
</dbReference>
<dbReference type="OrthoDB" id="433474at2759"/>
<evidence type="ECO:0000313" key="3">
    <source>
        <dbReference type="EMBL" id="EME48269.1"/>
    </source>
</evidence>
<dbReference type="InterPro" id="IPR013094">
    <property type="entry name" value="AB_hydrolase_3"/>
</dbReference>
<feature type="domain" description="Alpha/beta hydrolase fold-3" evidence="2">
    <location>
        <begin position="138"/>
        <end position="355"/>
    </location>
</feature>
<dbReference type="OMA" id="GLQYYRR"/>
<dbReference type="Gene3D" id="3.40.50.1820">
    <property type="entry name" value="alpha/beta hydrolase"/>
    <property type="match status" value="1"/>
</dbReference>
<evidence type="ECO:0000259" key="2">
    <source>
        <dbReference type="Pfam" id="PF07859"/>
    </source>
</evidence>
<dbReference type="PANTHER" id="PTHR48081:SF8">
    <property type="entry name" value="ALPHA_BETA HYDROLASE FOLD-3 DOMAIN-CONTAINING PROTEIN-RELATED"/>
    <property type="match status" value="1"/>
</dbReference>
<dbReference type="STRING" id="675120.N1Q1B1"/>
<dbReference type="PANTHER" id="PTHR48081">
    <property type="entry name" value="AB HYDROLASE SUPERFAMILY PROTEIN C4A8.06C"/>
    <property type="match status" value="1"/>
</dbReference>
<keyword evidence="1" id="KW-0378">Hydrolase</keyword>
<protein>
    <recommendedName>
        <fullName evidence="2">Alpha/beta hydrolase fold-3 domain-containing protein</fullName>
    </recommendedName>
</protein>
<dbReference type="EMBL" id="KB446536">
    <property type="protein sequence ID" value="EME48269.1"/>
    <property type="molecule type" value="Genomic_DNA"/>
</dbReference>
<gene>
    <name evidence="3" type="ORF">DOTSEDRAFT_70017</name>
</gene>
<dbReference type="ESTHER" id="dotsn-n1q1b1">
    <property type="family name" value="Hormone-sensitive_lipase_like"/>
</dbReference>
<dbReference type="GO" id="GO:0016787">
    <property type="term" value="F:hydrolase activity"/>
    <property type="evidence" value="ECO:0007669"/>
    <property type="project" value="UniProtKB-KW"/>
</dbReference>
<dbReference type="InterPro" id="IPR029058">
    <property type="entry name" value="AB_hydrolase_fold"/>
</dbReference>
<organism evidence="3 4">
    <name type="scientific">Dothistroma septosporum (strain NZE10 / CBS 128990)</name>
    <name type="common">Red band needle blight fungus</name>
    <name type="synonym">Mycosphaerella pini</name>
    <dbReference type="NCBI Taxonomy" id="675120"/>
    <lineage>
        <taxon>Eukaryota</taxon>
        <taxon>Fungi</taxon>
        <taxon>Dikarya</taxon>
        <taxon>Ascomycota</taxon>
        <taxon>Pezizomycotina</taxon>
        <taxon>Dothideomycetes</taxon>
        <taxon>Dothideomycetidae</taxon>
        <taxon>Mycosphaerellales</taxon>
        <taxon>Mycosphaerellaceae</taxon>
        <taxon>Dothistroma</taxon>
    </lineage>
</organism>
<evidence type="ECO:0000313" key="4">
    <source>
        <dbReference type="Proteomes" id="UP000016933"/>
    </source>
</evidence>
<dbReference type="Pfam" id="PF07859">
    <property type="entry name" value="Abhydrolase_3"/>
    <property type="match status" value="1"/>
</dbReference>
<dbReference type="AlphaFoldDB" id="N1Q1B1"/>
<keyword evidence="4" id="KW-1185">Reference proteome</keyword>
<reference evidence="3 4" key="2">
    <citation type="journal article" date="2012" name="PLoS Pathog.">
        <title>Diverse lifestyles and strategies of plant pathogenesis encoded in the genomes of eighteen Dothideomycetes fungi.</title>
        <authorList>
            <person name="Ohm R.A."/>
            <person name="Feau N."/>
            <person name="Henrissat B."/>
            <person name="Schoch C.L."/>
            <person name="Horwitz B.A."/>
            <person name="Barry K.W."/>
            <person name="Condon B.J."/>
            <person name="Copeland A.C."/>
            <person name="Dhillon B."/>
            <person name="Glaser F."/>
            <person name="Hesse C.N."/>
            <person name="Kosti I."/>
            <person name="LaButti K."/>
            <person name="Lindquist E.A."/>
            <person name="Lucas S."/>
            <person name="Salamov A.A."/>
            <person name="Bradshaw R.E."/>
            <person name="Ciuffetti L."/>
            <person name="Hamelin R.C."/>
            <person name="Kema G.H.J."/>
            <person name="Lawrence C."/>
            <person name="Scott J.A."/>
            <person name="Spatafora J.W."/>
            <person name="Turgeon B.G."/>
            <person name="de Wit P.J.G.M."/>
            <person name="Zhong S."/>
            <person name="Goodwin S.B."/>
            <person name="Grigoriev I.V."/>
        </authorList>
    </citation>
    <scope>NUCLEOTIDE SEQUENCE [LARGE SCALE GENOMIC DNA]</scope>
    <source>
        <strain evidence="4">NZE10 / CBS 128990</strain>
    </source>
</reference>
<proteinExistence type="predicted"/>
<name>N1Q1B1_DOTSN</name>
<dbReference type="SUPFAM" id="SSF53474">
    <property type="entry name" value="alpha/beta-Hydrolases"/>
    <property type="match status" value="1"/>
</dbReference>